<gene>
    <name evidence="1" type="ORF">EHS24_008063</name>
</gene>
<sequence>MSLFRDLILANQLKDLQLEDESSSDDEPDKLDKFDNIGENQLPVCTVVQKTLEKDKFNPDGTYALAVSSYVIFKIKKVMFKAGKKIYSSGARKRTWAEMNGRNEDEDVGGRDLPKLVNLVKPALPLWPGSPRVIKGDKCDDAQYFAPIPKNKRRAQRKPVDA</sequence>
<evidence type="ECO:0000313" key="1">
    <source>
        <dbReference type="EMBL" id="RSH81868.1"/>
    </source>
</evidence>
<evidence type="ECO:0000313" key="2">
    <source>
        <dbReference type="Proteomes" id="UP000279236"/>
    </source>
</evidence>
<dbReference type="EMBL" id="RSCE01000006">
    <property type="protein sequence ID" value="RSH81868.1"/>
    <property type="molecule type" value="Genomic_DNA"/>
</dbReference>
<dbReference type="RefSeq" id="XP_028476323.1">
    <property type="nucleotide sequence ID" value="XM_028623390.1"/>
</dbReference>
<reference evidence="1 2" key="1">
    <citation type="submission" date="2018-11" db="EMBL/GenBank/DDBJ databases">
        <title>Genome sequence of Apiotrichum porosum DSM 27194.</title>
        <authorList>
            <person name="Aliyu H."/>
            <person name="Gorte O."/>
            <person name="Ochsenreither K."/>
        </authorList>
    </citation>
    <scope>NUCLEOTIDE SEQUENCE [LARGE SCALE GENOMIC DNA]</scope>
    <source>
        <strain evidence="1 2">DSM 27194</strain>
    </source>
</reference>
<protein>
    <submittedName>
        <fullName evidence="1">Uncharacterized protein</fullName>
    </submittedName>
</protein>
<comment type="caution">
    <text evidence="1">The sequence shown here is derived from an EMBL/GenBank/DDBJ whole genome shotgun (WGS) entry which is preliminary data.</text>
</comment>
<accession>A0A427XSU2</accession>
<name>A0A427XSU2_9TREE</name>
<organism evidence="1 2">
    <name type="scientific">Apiotrichum porosum</name>
    <dbReference type="NCBI Taxonomy" id="105984"/>
    <lineage>
        <taxon>Eukaryota</taxon>
        <taxon>Fungi</taxon>
        <taxon>Dikarya</taxon>
        <taxon>Basidiomycota</taxon>
        <taxon>Agaricomycotina</taxon>
        <taxon>Tremellomycetes</taxon>
        <taxon>Trichosporonales</taxon>
        <taxon>Trichosporonaceae</taxon>
        <taxon>Apiotrichum</taxon>
    </lineage>
</organism>
<dbReference type="GeneID" id="39592606"/>
<keyword evidence="2" id="KW-1185">Reference proteome</keyword>
<dbReference type="AlphaFoldDB" id="A0A427XSU2"/>
<dbReference type="Proteomes" id="UP000279236">
    <property type="component" value="Unassembled WGS sequence"/>
</dbReference>
<proteinExistence type="predicted"/>